<feature type="non-terminal residue" evidence="4">
    <location>
        <position position="449"/>
    </location>
</feature>
<gene>
    <name evidence="4" type="ORF">TGFOU_291090B</name>
</gene>
<dbReference type="AlphaFoldDB" id="A0A086KAP5"/>
<feature type="region of interest" description="Disordered" evidence="2">
    <location>
        <begin position="308"/>
        <end position="385"/>
    </location>
</feature>
<evidence type="ECO:0000313" key="5">
    <source>
        <dbReference type="Proteomes" id="UP000028838"/>
    </source>
</evidence>
<dbReference type="InterPro" id="IPR049730">
    <property type="entry name" value="SNF2/RAD54-like_C"/>
</dbReference>
<feature type="compositionally biased region" description="Basic and acidic residues" evidence="2">
    <location>
        <begin position="312"/>
        <end position="321"/>
    </location>
</feature>
<protein>
    <submittedName>
        <fullName evidence="4">SWI2/SNF2-containing protein</fullName>
    </submittedName>
</protein>
<name>A0A086KAP5_TOXGO</name>
<evidence type="ECO:0000256" key="1">
    <source>
        <dbReference type="ARBA" id="ARBA00022801"/>
    </source>
</evidence>
<comment type="caution">
    <text evidence="4">The sequence shown here is derived from an EMBL/GenBank/DDBJ whole genome shotgun (WGS) entry which is preliminary data.</text>
</comment>
<keyword evidence="1" id="KW-0378">Hydrolase</keyword>
<feature type="compositionally biased region" description="Basic and acidic residues" evidence="2">
    <location>
        <begin position="368"/>
        <end position="385"/>
    </location>
</feature>
<dbReference type="Pfam" id="PF00271">
    <property type="entry name" value="Helicase_C"/>
    <property type="match status" value="1"/>
</dbReference>
<feature type="non-terminal residue" evidence="4">
    <location>
        <position position="1"/>
    </location>
</feature>
<dbReference type="VEuPathDB" id="ToxoDB:TGFOU_291090B"/>
<evidence type="ECO:0000313" key="4">
    <source>
        <dbReference type="EMBL" id="KFG41463.1"/>
    </source>
</evidence>
<dbReference type="PROSITE" id="PS51194">
    <property type="entry name" value="HELICASE_CTER"/>
    <property type="match status" value="1"/>
</dbReference>
<reference evidence="4 5" key="1">
    <citation type="submission" date="2014-07" db="EMBL/GenBank/DDBJ databases">
        <authorList>
            <person name="Sibley D."/>
            <person name="Venepally P."/>
            <person name="Karamycheva S."/>
            <person name="Hadjithomas M."/>
            <person name="Khan A."/>
            <person name="Brunk B."/>
            <person name="Roos D."/>
            <person name="Caler E."/>
            <person name="Lorenzi H."/>
        </authorList>
    </citation>
    <scope>NUCLEOTIDE SEQUENCE [LARGE SCALE GENOMIC DNA]</scope>
    <source>
        <strain evidence="4 5">FOU</strain>
    </source>
</reference>
<dbReference type="Gene3D" id="3.40.50.300">
    <property type="entry name" value="P-loop containing nucleotide triphosphate hydrolases"/>
    <property type="match status" value="1"/>
</dbReference>
<dbReference type="SUPFAM" id="SSF52540">
    <property type="entry name" value="P-loop containing nucleoside triphosphate hydrolases"/>
    <property type="match status" value="1"/>
</dbReference>
<dbReference type="PANTHER" id="PTHR10799">
    <property type="entry name" value="SNF2/RAD54 HELICASE FAMILY"/>
    <property type="match status" value="1"/>
</dbReference>
<evidence type="ECO:0000259" key="3">
    <source>
        <dbReference type="PROSITE" id="PS51194"/>
    </source>
</evidence>
<dbReference type="InterPro" id="IPR001650">
    <property type="entry name" value="Helicase_C-like"/>
</dbReference>
<dbReference type="GO" id="GO:0016787">
    <property type="term" value="F:hydrolase activity"/>
    <property type="evidence" value="ECO:0007669"/>
    <property type="project" value="UniProtKB-KW"/>
</dbReference>
<feature type="region of interest" description="Disordered" evidence="2">
    <location>
        <begin position="427"/>
        <end position="449"/>
    </location>
</feature>
<dbReference type="InterPro" id="IPR027417">
    <property type="entry name" value="P-loop_NTPase"/>
</dbReference>
<sequence>LQNLFMQLRKCCNHPALFHLGASCTSAVSVGTRDSEETRSDSVAEGDDAESLLRDSSKIAAVDAILSFYLPRQEKVVVFSFSTAMLDLVEDYLDEKGIVSARLDGRMGDGERRAAIAAFSAQPSENARQSPQGSHEASAAVFLVSVRAGGYGLTLSHCASVCVFLEGGGDGNPQVERQAIARLYRQGQTKKVKVIRLITRSTVEEVMYWRGRQKLKLVADVLSEDENDEEPESQGKRSFLSAASMKDLITCGLSSLAPHDAASETKAAEGQMRSRSPASWQTVSLSPRDATSLDASQLSRLLAEAESAASEASERRGKDLSVLRGDTPALPNGERQADEGGDHPGTAAAADRERQAEEENEESVVCDLSERRVEKTERGDSELDSLREGESSIYVYEGKDYAGVLKQALSSKKADRDALQRILEEARREEREAETQAVEQDAAGSPGDG</sequence>
<dbReference type="Proteomes" id="UP000028838">
    <property type="component" value="Unassembled WGS sequence"/>
</dbReference>
<feature type="compositionally biased region" description="Polar residues" evidence="2">
    <location>
        <begin position="273"/>
        <end position="285"/>
    </location>
</feature>
<feature type="domain" description="Helicase C-terminal" evidence="3">
    <location>
        <begin position="61"/>
        <end position="238"/>
    </location>
</feature>
<proteinExistence type="predicted"/>
<dbReference type="SMART" id="SM00490">
    <property type="entry name" value="HELICc"/>
    <property type="match status" value="1"/>
</dbReference>
<accession>A0A086KAP5</accession>
<dbReference type="EMBL" id="AEYH02002246">
    <property type="protein sequence ID" value="KFG41463.1"/>
    <property type="molecule type" value="Genomic_DNA"/>
</dbReference>
<evidence type="ECO:0000256" key="2">
    <source>
        <dbReference type="SAM" id="MobiDB-lite"/>
    </source>
</evidence>
<organism evidence="4 5">
    <name type="scientific">Toxoplasma gondii FOU</name>
    <dbReference type="NCBI Taxonomy" id="943167"/>
    <lineage>
        <taxon>Eukaryota</taxon>
        <taxon>Sar</taxon>
        <taxon>Alveolata</taxon>
        <taxon>Apicomplexa</taxon>
        <taxon>Conoidasida</taxon>
        <taxon>Coccidia</taxon>
        <taxon>Eucoccidiorida</taxon>
        <taxon>Eimeriorina</taxon>
        <taxon>Sarcocystidae</taxon>
        <taxon>Toxoplasma</taxon>
    </lineage>
</organism>
<dbReference type="CDD" id="cd18793">
    <property type="entry name" value="SF2_C_SNF"/>
    <property type="match status" value="1"/>
</dbReference>
<feature type="region of interest" description="Disordered" evidence="2">
    <location>
        <begin position="262"/>
        <end position="289"/>
    </location>
</feature>